<dbReference type="PRINTS" id="PR00035">
    <property type="entry name" value="HTHGNTR"/>
</dbReference>
<evidence type="ECO:0000256" key="1">
    <source>
        <dbReference type="ARBA" id="ARBA00023015"/>
    </source>
</evidence>
<dbReference type="InterPro" id="IPR011711">
    <property type="entry name" value="GntR_C"/>
</dbReference>
<evidence type="ECO:0000313" key="5">
    <source>
        <dbReference type="Proteomes" id="UP000061660"/>
    </source>
</evidence>
<reference evidence="5" key="1">
    <citation type="submission" date="2015-12" db="EMBL/GenBank/DDBJ databases">
        <title>Complete genome sequences of two moderately thermophilic Paenibacillus species.</title>
        <authorList>
            <person name="Butler R.III."/>
            <person name="Wang J."/>
            <person name="Stark B.C."/>
            <person name="Pombert J.-F."/>
        </authorList>
    </citation>
    <scope>NUCLEOTIDE SEQUENCE [LARGE SCALE GENOMIC DNA]</scope>
    <source>
        <strain evidence="5">32O-Y</strain>
    </source>
</reference>
<gene>
    <name evidence="4" type="ORF">IJ22_33660</name>
</gene>
<dbReference type="PROSITE" id="PS50949">
    <property type="entry name" value="HTH_GNTR"/>
    <property type="match status" value="1"/>
</dbReference>
<dbReference type="InterPro" id="IPR036388">
    <property type="entry name" value="WH-like_DNA-bd_sf"/>
</dbReference>
<dbReference type="RefSeq" id="WP_062409590.1">
    <property type="nucleotide sequence ID" value="NZ_BJCS01000010.1"/>
</dbReference>
<reference evidence="4 5" key="2">
    <citation type="journal article" date="2016" name="Genome Announc.">
        <title>Complete Genome Sequences of Two Interactive Moderate Thermophiles, Paenibacillus napthalenovorans 32O-Y and Paenibacillus sp. 32O-W.</title>
        <authorList>
            <person name="Butler R.R.III."/>
            <person name="Wang J."/>
            <person name="Stark B.C."/>
            <person name="Pombert J.F."/>
        </authorList>
    </citation>
    <scope>NUCLEOTIDE SEQUENCE [LARGE SCALE GENOMIC DNA]</scope>
    <source>
        <strain evidence="4 5">32O-Y</strain>
    </source>
</reference>
<dbReference type="SMART" id="SM00345">
    <property type="entry name" value="HTH_GNTR"/>
    <property type="match status" value="1"/>
</dbReference>
<dbReference type="InterPro" id="IPR000524">
    <property type="entry name" value="Tscrpt_reg_HTH_GntR"/>
</dbReference>
<dbReference type="PANTHER" id="PTHR43537">
    <property type="entry name" value="TRANSCRIPTIONAL REGULATOR, GNTR FAMILY"/>
    <property type="match status" value="1"/>
</dbReference>
<protein>
    <submittedName>
        <fullName evidence="4">GntR family transcriptional regulator</fullName>
    </submittedName>
</protein>
<keyword evidence="5" id="KW-1185">Reference proteome</keyword>
<dbReference type="PANTHER" id="PTHR43537:SF24">
    <property type="entry name" value="GLUCONATE OPERON TRANSCRIPTIONAL REPRESSOR"/>
    <property type="match status" value="1"/>
</dbReference>
<dbReference type="PATRIC" id="fig|162209.4.peg.3602"/>
<dbReference type="GO" id="GO:0003677">
    <property type="term" value="F:DNA binding"/>
    <property type="evidence" value="ECO:0007669"/>
    <property type="project" value="UniProtKB-KW"/>
</dbReference>
<dbReference type="InterPro" id="IPR036390">
    <property type="entry name" value="WH_DNA-bd_sf"/>
</dbReference>
<dbReference type="Gene3D" id="1.10.10.10">
    <property type="entry name" value="Winged helix-like DNA-binding domain superfamily/Winged helix DNA-binding domain"/>
    <property type="match status" value="1"/>
</dbReference>
<evidence type="ECO:0000256" key="2">
    <source>
        <dbReference type="ARBA" id="ARBA00023125"/>
    </source>
</evidence>
<dbReference type="SUPFAM" id="SSF48008">
    <property type="entry name" value="GntR ligand-binding domain-like"/>
    <property type="match status" value="1"/>
</dbReference>
<name>A0A0U2MZ98_9BACL</name>
<dbReference type="AlphaFoldDB" id="A0A0U2MZ98"/>
<keyword evidence="3" id="KW-0804">Transcription</keyword>
<dbReference type="KEGG" id="pnp:IJ22_33660"/>
<evidence type="ECO:0000313" key="4">
    <source>
        <dbReference type="EMBL" id="ALS23727.1"/>
    </source>
</evidence>
<dbReference type="InterPro" id="IPR008920">
    <property type="entry name" value="TF_FadR/GntR_C"/>
</dbReference>
<dbReference type="EMBL" id="CP013652">
    <property type="protein sequence ID" value="ALS23727.1"/>
    <property type="molecule type" value="Genomic_DNA"/>
</dbReference>
<dbReference type="CDD" id="cd07377">
    <property type="entry name" value="WHTH_GntR"/>
    <property type="match status" value="1"/>
</dbReference>
<dbReference type="STRING" id="162209.IJ22_33660"/>
<keyword evidence="2" id="KW-0238">DNA-binding</keyword>
<dbReference type="Proteomes" id="UP000061660">
    <property type="component" value="Chromosome"/>
</dbReference>
<dbReference type="Gene3D" id="1.20.120.530">
    <property type="entry name" value="GntR ligand-binding domain-like"/>
    <property type="match status" value="1"/>
</dbReference>
<dbReference type="OrthoDB" id="574518at2"/>
<evidence type="ECO:0000256" key="3">
    <source>
        <dbReference type="ARBA" id="ARBA00023163"/>
    </source>
</evidence>
<dbReference type="Pfam" id="PF00392">
    <property type="entry name" value="GntR"/>
    <property type="match status" value="1"/>
</dbReference>
<organism evidence="4 5">
    <name type="scientific">Paenibacillus naphthalenovorans</name>
    <dbReference type="NCBI Taxonomy" id="162209"/>
    <lineage>
        <taxon>Bacteria</taxon>
        <taxon>Bacillati</taxon>
        <taxon>Bacillota</taxon>
        <taxon>Bacilli</taxon>
        <taxon>Bacillales</taxon>
        <taxon>Paenibacillaceae</taxon>
        <taxon>Paenibacillus</taxon>
    </lineage>
</organism>
<sequence length="228" mass="26487">MELPKIDTSNLWDKTYNILKERIIRREFRPNQKLLIPELAEQLGVSRTPIRDALNRLEMDGLVTTVSKVGTFVNGIEIHDVLDIMDTRMMLEFWVAEKLADVPKEELEKELMVMEAIIQRSLKDIKTLSLKQYLQNDYNMAFHLKFMELGRNNKNTEIYKNIMNYRFLAAETSLISEDMITTAANQHLAIIQSLRDGNVQQIKSVIKIHLDDSKERLILKIDKNGGII</sequence>
<proteinExistence type="predicted"/>
<dbReference type="Pfam" id="PF07729">
    <property type="entry name" value="FCD"/>
    <property type="match status" value="1"/>
</dbReference>
<accession>A0A0U2MZ98</accession>
<keyword evidence="1" id="KW-0805">Transcription regulation</keyword>
<dbReference type="SUPFAM" id="SSF46785">
    <property type="entry name" value="Winged helix' DNA-binding domain"/>
    <property type="match status" value="1"/>
</dbReference>
<dbReference type="GO" id="GO:0003700">
    <property type="term" value="F:DNA-binding transcription factor activity"/>
    <property type="evidence" value="ECO:0007669"/>
    <property type="project" value="InterPro"/>
</dbReference>